<keyword evidence="3 7" id="KW-0808">Transferase</keyword>
<sequence length="396" mass="45075">MSSDVASGPSRLATRMFERLLPRVQSGHLRLALPNGQHLDLGRRDLGSDVTITVHRWRALRRIWLSGEAGFSDGYIAGDWSTNNLVGVLDFLIRNETAFAGVASSRPARLLDWLRHRANENTRTGSKKNIAAHYDLGNEFYRHWLDQGMNYSSAIYDAELSLEAAQRNKLERVSRYLGLKGGERVLEIGCGWGSLAEHLIRGYDAAVTGVTLSRSQLDYARKRLAAEIEAGKAAFLFQDYRDIVGRFDRIVSIEMFEAVGERYWPLYFEKLRSSLVKGGVAVLQIITIAPSRFDAYRACPDFIQRHIFPGGMLPTAEIVEEHAANAMLTVTDRESFGLSYARTLRDWRDRFLGAWPEIESLGFDTRFRRMWEYYLAYCETGFRHSAIDVSIFKLTR</sequence>
<dbReference type="GO" id="GO:0032259">
    <property type="term" value="P:methylation"/>
    <property type="evidence" value="ECO:0007669"/>
    <property type="project" value="UniProtKB-KW"/>
</dbReference>
<accession>A0A5P6PDZ1</accession>
<dbReference type="GO" id="GO:0008610">
    <property type="term" value="P:lipid biosynthetic process"/>
    <property type="evidence" value="ECO:0007669"/>
    <property type="project" value="InterPro"/>
</dbReference>
<reference evidence="8" key="1">
    <citation type="submission" date="2019-10" db="EMBL/GenBank/DDBJ databases">
        <title>Complete Genome Sequence of Bradyrhizobium betae type strain PL7HG1T.</title>
        <authorList>
            <person name="Bromfield E.S.P."/>
            <person name="Cloutier S."/>
        </authorList>
    </citation>
    <scope>NUCLEOTIDE SEQUENCE [LARGE SCALE GENOMIC DNA]</scope>
    <source>
        <strain evidence="8">PL7HG1</strain>
    </source>
</reference>
<dbReference type="Proteomes" id="UP000325641">
    <property type="component" value="Chromosome"/>
</dbReference>
<protein>
    <submittedName>
        <fullName evidence="7">Class I SAM-dependent methyltransferase</fullName>
    </submittedName>
</protein>
<dbReference type="PANTHER" id="PTHR43667">
    <property type="entry name" value="CYCLOPROPANE-FATTY-ACYL-PHOSPHOLIPID SYNTHASE"/>
    <property type="match status" value="1"/>
</dbReference>
<evidence type="ECO:0000313" key="7">
    <source>
        <dbReference type="EMBL" id="QFI76501.1"/>
    </source>
</evidence>
<evidence type="ECO:0000256" key="6">
    <source>
        <dbReference type="PIRSR" id="PIRSR003085-1"/>
    </source>
</evidence>
<dbReference type="InterPro" id="IPR029063">
    <property type="entry name" value="SAM-dependent_MTases_sf"/>
</dbReference>
<evidence type="ECO:0000256" key="4">
    <source>
        <dbReference type="ARBA" id="ARBA00022691"/>
    </source>
</evidence>
<dbReference type="KEGG" id="bbet:F8237_31380"/>
<dbReference type="PIRSF" id="PIRSF003085">
    <property type="entry name" value="CMAS"/>
    <property type="match status" value="1"/>
</dbReference>
<dbReference type="CDD" id="cd02440">
    <property type="entry name" value="AdoMet_MTases"/>
    <property type="match status" value="1"/>
</dbReference>
<gene>
    <name evidence="7" type="ORF">F8237_31380</name>
</gene>
<evidence type="ECO:0000256" key="5">
    <source>
        <dbReference type="ARBA" id="ARBA00023098"/>
    </source>
</evidence>
<evidence type="ECO:0000256" key="3">
    <source>
        <dbReference type="ARBA" id="ARBA00022679"/>
    </source>
</evidence>
<dbReference type="GO" id="GO:0008168">
    <property type="term" value="F:methyltransferase activity"/>
    <property type="evidence" value="ECO:0007669"/>
    <property type="project" value="UniProtKB-KW"/>
</dbReference>
<dbReference type="AlphaFoldDB" id="A0A5P6PDZ1"/>
<keyword evidence="4" id="KW-0949">S-adenosyl-L-methionine</keyword>
<dbReference type="InterPro" id="IPR003333">
    <property type="entry name" value="CMAS"/>
</dbReference>
<name>A0A5P6PDZ1_9BRAD</name>
<comment type="similarity">
    <text evidence="1">Belongs to the CFA/CMAS family.</text>
</comment>
<dbReference type="InterPro" id="IPR050723">
    <property type="entry name" value="CFA/CMAS"/>
</dbReference>
<evidence type="ECO:0000256" key="1">
    <source>
        <dbReference type="ARBA" id="ARBA00010815"/>
    </source>
</evidence>
<dbReference type="EMBL" id="CP044543">
    <property type="protein sequence ID" value="QFI76501.1"/>
    <property type="molecule type" value="Genomic_DNA"/>
</dbReference>
<keyword evidence="2 7" id="KW-0489">Methyltransferase</keyword>
<proteinExistence type="inferred from homology"/>
<dbReference type="Gene3D" id="3.40.50.150">
    <property type="entry name" value="Vaccinia Virus protein VP39"/>
    <property type="match status" value="1"/>
</dbReference>
<dbReference type="OrthoDB" id="9782855at2"/>
<keyword evidence="5" id="KW-0443">Lipid metabolism</keyword>
<feature type="active site" evidence="6">
    <location>
        <position position="378"/>
    </location>
</feature>
<organism evidence="7 8">
    <name type="scientific">Bradyrhizobium betae</name>
    <dbReference type="NCBI Taxonomy" id="244734"/>
    <lineage>
        <taxon>Bacteria</taxon>
        <taxon>Pseudomonadati</taxon>
        <taxon>Pseudomonadota</taxon>
        <taxon>Alphaproteobacteria</taxon>
        <taxon>Hyphomicrobiales</taxon>
        <taxon>Nitrobacteraceae</taxon>
        <taxon>Bradyrhizobium</taxon>
    </lineage>
</organism>
<evidence type="ECO:0000313" key="8">
    <source>
        <dbReference type="Proteomes" id="UP000325641"/>
    </source>
</evidence>
<evidence type="ECO:0000256" key="2">
    <source>
        <dbReference type="ARBA" id="ARBA00022603"/>
    </source>
</evidence>
<dbReference type="SUPFAM" id="SSF53335">
    <property type="entry name" value="S-adenosyl-L-methionine-dependent methyltransferases"/>
    <property type="match status" value="1"/>
</dbReference>
<dbReference type="PANTHER" id="PTHR43667:SF2">
    <property type="entry name" value="FATTY ACID C-METHYL TRANSFERASE"/>
    <property type="match status" value="1"/>
</dbReference>
<dbReference type="Pfam" id="PF02353">
    <property type="entry name" value="CMAS"/>
    <property type="match status" value="1"/>
</dbReference>